<gene>
    <name evidence="9" type="ORF">B7R22_02455</name>
</gene>
<evidence type="ECO:0000256" key="6">
    <source>
        <dbReference type="ARBA" id="ARBA00023136"/>
    </source>
</evidence>
<feature type="transmembrane region" description="Helical" evidence="7">
    <location>
        <begin position="245"/>
        <end position="266"/>
    </location>
</feature>
<evidence type="ECO:0000256" key="4">
    <source>
        <dbReference type="ARBA" id="ARBA00022692"/>
    </source>
</evidence>
<dbReference type="SUPFAM" id="SSF161098">
    <property type="entry name" value="MetI-like"/>
    <property type="match status" value="1"/>
</dbReference>
<sequence length="281" mass="30723">MAHDRPQHTSPLGYLSHGLVWLYGLLLAVPIYYLLVTAFKDNTAIFSSPAAPPTTFRFDNFINAFQFVDLGHALINSTGITIGAEILTLLLAMPAAYALARSEGKLGEFIEKLFAAGFLIPAFAALVPTVLLAIAMGLFYNPLFLVIFFPATQLPLSVLLLTQFMRAIPKELEESAMMDGASRWAILWRVYTPMIIPGLVTVALLNFLTFWNEYLFSLSILGTDTATRTVQVAVPSLIGQQTTDYGLLAAGCLISLIPVFLVYVLMQRRMENALVAGAVKG</sequence>
<comment type="similarity">
    <text evidence="7">Belongs to the binding-protein-dependent transport system permease family.</text>
</comment>
<dbReference type="PANTHER" id="PTHR43744">
    <property type="entry name" value="ABC TRANSPORTER PERMEASE PROTEIN MG189-RELATED-RELATED"/>
    <property type="match status" value="1"/>
</dbReference>
<feature type="domain" description="ABC transmembrane type-1" evidence="8">
    <location>
        <begin position="74"/>
        <end position="266"/>
    </location>
</feature>
<dbReference type="Gene3D" id="1.10.3720.10">
    <property type="entry name" value="MetI-like"/>
    <property type="match status" value="1"/>
</dbReference>
<evidence type="ECO:0000256" key="3">
    <source>
        <dbReference type="ARBA" id="ARBA00022475"/>
    </source>
</evidence>
<feature type="transmembrane region" description="Helical" evidence="7">
    <location>
        <begin position="143"/>
        <end position="165"/>
    </location>
</feature>
<proteinExistence type="inferred from homology"/>
<keyword evidence="4 7" id="KW-0812">Transmembrane</keyword>
<dbReference type="Proteomes" id="UP000256541">
    <property type="component" value="Unassembled WGS sequence"/>
</dbReference>
<evidence type="ECO:0000313" key="10">
    <source>
        <dbReference type="Proteomes" id="UP000256541"/>
    </source>
</evidence>
<evidence type="ECO:0000313" key="9">
    <source>
        <dbReference type="EMBL" id="RFA16736.1"/>
    </source>
</evidence>
<organism evidence="9 10">
    <name type="scientific">Subtercola boreus</name>
    <dbReference type="NCBI Taxonomy" id="120213"/>
    <lineage>
        <taxon>Bacteria</taxon>
        <taxon>Bacillati</taxon>
        <taxon>Actinomycetota</taxon>
        <taxon>Actinomycetes</taxon>
        <taxon>Micrococcales</taxon>
        <taxon>Microbacteriaceae</taxon>
        <taxon>Subtercola</taxon>
    </lineage>
</organism>
<dbReference type="PANTHER" id="PTHR43744:SF12">
    <property type="entry name" value="ABC TRANSPORTER PERMEASE PROTEIN MG189-RELATED"/>
    <property type="match status" value="1"/>
</dbReference>
<dbReference type="OrthoDB" id="61122at2"/>
<dbReference type="Pfam" id="PF00528">
    <property type="entry name" value="BPD_transp_1"/>
    <property type="match status" value="1"/>
</dbReference>
<dbReference type="InterPro" id="IPR035906">
    <property type="entry name" value="MetI-like_sf"/>
</dbReference>
<feature type="transmembrane region" description="Helical" evidence="7">
    <location>
        <begin position="112"/>
        <end position="137"/>
    </location>
</feature>
<keyword evidence="3" id="KW-1003">Cell membrane</keyword>
<protein>
    <submittedName>
        <fullName evidence="9">Transporter</fullName>
    </submittedName>
</protein>
<feature type="transmembrane region" description="Helical" evidence="7">
    <location>
        <begin position="12"/>
        <end position="35"/>
    </location>
</feature>
<evidence type="ECO:0000256" key="7">
    <source>
        <dbReference type="RuleBase" id="RU363032"/>
    </source>
</evidence>
<dbReference type="GO" id="GO:0005886">
    <property type="term" value="C:plasma membrane"/>
    <property type="evidence" value="ECO:0007669"/>
    <property type="project" value="UniProtKB-SubCell"/>
</dbReference>
<dbReference type="EMBL" id="NBXB01000010">
    <property type="protein sequence ID" value="RFA16736.1"/>
    <property type="molecule type" value="Genomic_DNA"/>
</dbReference>
<dbReference type="PROSITE" id="PS50928">
    <property type="entry name" value="ABC_TM1"/>
    <property type="match status" value="1"/>
</dbReference>
<dbReference type="CDD" id="cd06261">
    <property type="entry name" value="TM_PBP2"/>
    <property type="match status" value="1"/>
</dbReference>
<keyword evidence="6 7" id="KW-0472">Membrane</keyword>
<comment type="caution">
    <text evidence="9">The sequence shown here is derived from an EMBL/GenBank/DDBJ whole genome shotgun (WGS) entry which is preliminary data.</text>
</comment>
<dbReference type="RefSeq" id="WP_116410235.1">
    <property type="nucleotide sequence ID" value="NZ_NBXB01000010.1"/>
</dbReference>
<feature type="transmembrane region" description="Helical" evidence="7">
    <location>
        <begin position="80"/>
        <end position="100"/>
    </location>
</feature>
<keyword evidence="2 7" id="KW-0813">Transport</keyword>
<dbReference type="GO" id="GO:0055085">
    <property type="term" value="P:transmembrane transport"/>
    <property type="evidence" value="ECO:0007669"/>
    <property type="project" value="InterPro"/>
</dbReference>
<accession>A0A3E0W3G8</accession>
<reference evidence="9 10" key="1">
    <citation type="submission" date="2017-04" db="EMBL/GenBank/DDBJ databases">
        <title>Comparative genome analysis of Subtercola boreus.</title>
        <authorList>
            <person name="Cho Y.-J."/>
            <person name="Cho A."/>
            <person name="Kim O.-S."/>
            <person name="Lee J.-I."/>
        </authorList>
    </citation>
    <scope>NUCLEOTIDE SEQUENCE [LARGE SCALE GENOMIC DNA]</scope>
    <source>
        <strain evidence="9 10">P27479</strain>
    </source>
</reference>
<dbReference type="InterPro" id="IPR000515">
    <property type="entry name" value="MetI-like"/>
</dbReference>
<keyword evidence="5 7" id="KW-1133">Transmembrane helix</keyword>
<evidence type="ECO:0000256" key="2">
    <source>
        <dbReference type="ARBA" id="ARBA00022448"/>
    </source>
</evidence>
<name>A0A3E0W3G8_9MICO</name>
<evidence type="ECO:0000259" key="8">
    <source>
        <dbReference type="PROSITE" id="PS50928"/>
    </source>
</evidence>
<evidence type="ECO:0000256" key="5">
    <source>
        <dbReference type="ARBA" id="ARBA00022989"/>
    </source>
</evidence>
<dbReference type="AlphaFoldDB" id="A0A3E0W3G8"/>
<feature type="transmembrane region" description="Helical" evidence="7">
    <location>
        <begin position="186"/>
        <end position="211"/>
    </location>
</feature>
<comment type="subcellular location">
    <subcellularLocation>
        <location evidence="1 7">Cell membrane</location>
        <topology evidence="1 7">Multi-pass membrane protein</topology>
    </subcellularLocation>
</comment>
<evidence type="ECO:0000256" key="1">
    <source>
        <dbReference type="ARBA" id="ARBA00004651"/>
    </source>
</evidence>